<dbReference type="EMBL" id="JBHSPA010000036">
    <property type="protein sequence ID" value="MFC5828265.1"/>
    <property type="molecule type" value="Genomic_DNA"/>
</dbReference>
<accession>A0ABW1CU87</accession>
<gene>
    <name evidence="2" type="ORF">ACFPZ3_30730</name>
</gene>
<keyword evidence="3" id="KW-1185">Reference proteome</keyword>
<organism evidence="2 3">
    <name type="scientific">Nonomuraea insulae</name>
    <dbReference type="NCBI Taxonomy" id="1616787"/>
    <lineage>
        <taxon>Bacteria</taxon>
        <taxon>Bacillati</taxon>
        <taxon>Actinomycetota</taxon>
        <taxon>Actinomycetes</taxon>
        <taxon>Streptosporangiales</taxon>
        <taxon>Streptosporangiaceae</taxon>
        <taxon>Nonomuraea</taxon>
    </lineage>
</organism>
<protein>
    <submittedName>
        <fullName evidence="2">Uncharacterized protein</fullName>
    </submittedName>
</protein>
<dbReference type="PROSITE" id="PS51257">
    <property type="entry name" value="PROKAR_LIPOPROTEIN"/>
    <property type="match status" value="1"/>
</dbReference>
<comment type="caution">
    <text evidence="2">The sequence shown here is derived from an EMBL/GenBank/DDBJ whole genome shotgun (WGS) entry which is preliminary data.</text>
</comment>
<dbReference type="Proteomes" id="UP001596058">
    <property type="component" value="Unassembled WGS sequence"/>
</dbReference>
<dbReference type="RefSeq" id="WP_379517770.1">
    <property type="nucleotide sequence ID" value="NZ_JBHSPA010000036.1"/>
</dbReference>
<feature type="region of interest" description="Disordered" evidence="1">
    <location>
        <begin position="199"/>
        <end position="282"/>
    </location>
</feature>
<reference evidence="3" key="1">
    <citation type="journal article" date="2019" name="Int. J. Syst. Evol. Microbiol.">
        <title>The Global Catalogue of Microorganisms (GCM) 10K type strain sequencing project: providing services to taxonomists for standard genome sequencing and annotation.</title>
        <authorList>
            <consortium name="The Broad Institute Genomics Platform"/>
            <consortium name="The Broad Institute Genome Sequencing Center for Infectious Disease"/>
            <person name="Wu L."/>
            <person name="Ma J."/>
        </authorList>
    </citation>
    <scope>NUCLEOTIDE SEQUENCE [LARGE SCALE GENOMIC DNA]</scope>
    <source>
        <strain evidence="3">CCUG 53903</strain>
    </source>
</reference>
<proteinExistence type="predicted"/>
<evidence type="ECO:0000313" key="3">
    <source>
        <dbReference type="Proteomes" id="UP001596058"/>
    </source>
</evidence>
<sequence>MPRAVAALAAGAALVSGCDGGSAPEMDSSPPGRVIVKPGSSIELREGGGDVPDATAQVCRECQIGLEKRQFEQLARDMDQKASAQAGAALSDASAPSARAVALVCAGAAKTNLGRYQEALQSIDAAEAVRDHLPAAVRPQLLELLYHAELISAASVGDVGRAREAFAHLTEIGGKAGADIKQACEAAPDRAALPECTIVTSPPVVPGSPTGGQPSTSGPPTPDETGSGGETASPEPTSPDTGPETGPESVSPDVETEPPGPDPDEGPSSRDTGGDPAPPIES</sequence>
<evidence type="ECO:0000313" key="2">
    <source>
        <dbReference type="EMBL" id="MFC5828265.1"/>
    </source>
</evidence>
<feature type="compositionally biased region" description="Low complexity" evidence="1">
    <location>
        <begin position="199"/>
        <end position="216"/>
    </location>
</feature>
<name>A0ABW1CU87_9ACTN</name>
<evidence type="ECO:0000256" key="1">
    <source>
        <dbReference type="SAM" id="MobiDB-lite"/>
    </source>
</evidence>